<keyword evidence="5" id="KW-1185">Reference proteome</keyword>
<dbReference type="Gene3D" id="1.10.1410.10">
    <property type="match status" value="1"/>
</dbReference>
<dbReference type="InterPro" id="IPR013083">
    <property type="entry name" value="Znf_RING/FYVE/PHD"/>
</dbReference>
<keyword evidence="1" id="KW-0862">Zinc</keyword>
<dbReference type="SUPFAM" id="SSF81631">
    <property type="entry name" value="PAP/OAS1 substrate-binding domain"/>
    <property type="match status" value="1"/>
</dbReference>
<dbReference type="AlphaFoldDB" id="A0AA36HTE3"/>
<dbReference type="GO" id="GO:0031123">
    <property type="term" value="P:RNA 3'-end processing"/>
    <property type="evidence" value="ECO:0007669"/>
    <property type="project" value="TreeGrafter"/>
</dbReference>
<dbReference type="CDD" id="cd05402">
    <property type="entry name" value="NT_PAP_TUTase"/>
    <property type="match status" value="1"/>
</dbReference>
<keyword evidence="1" id="KW-0479">Metal-binding</keyword>
<feature type="region of interest" description="Disordered" evidence="2">
    <location>
        <begin position="413"/>
        <end position="436"/>
    </location>
</feature>
<dbReference type="EMBL" id="CAUJNA010000273">
    <property type="protein sequence ID" value="CAJ1374721.1"/>
    <property type="molecule type" value="Genomic_DNA"/>
</dbReference>
<dbReference type="Gene3D" id="3.30.460.10">
    <property type="entry name" value="Beta Polymerase, domain 2"/>
    <property type="match status" value="1"/>
</dbReference>
<protein>
    <recommendedName>
        <fullName evidence="3">RING-type domain-containing protein</fullName>
    </recommendedName>
</protein>
<dbReference type="SUPFAM" id="SSF57850">
    <property type="entry name" value="RING/U-box"/>
    <property type="match status" value="1"/>
</dbReference>
<dbReference type="GO" id="GO:0016779">
    <property type="term" value="F:nucleotidyltransferase activity"/>
    <property type="evidence" value="ECO:0007669"/>
    <property type="project" value="TreeGrafter"/>
</dbReference>
<dbReference type="GO" id="GO:0008270">
    <property type="term" value="F:zinc ion binding"/>
    <property type="evidence" value="ECO:0007669"/>
    <property type="project" value="UniProtKB-KW"/>
</dbReference>
<dbReference type="InterPro" id="IPR043519">
    <property type="entry name" value="NT_sf"/>
</dbReference>
<gene>
    <name evidence="4" type="ORF">EVOR1521_LOCUS4196</name>
</gene>
<accession>A0AA36HTE3</accession>
<sequence>MGERVVRRRLESPLVSVLDAGVASGLVVKDAENNIYTGFLQWKNVMDSSCQFESMNSNRAVNEDVVEARVSDNLRELAENQRFRDFGQINLLVLLNDPGHVFYVMDGQHRCKVMDRLHRKTGKDIKFQFRAKVVADEAEAHQELMHFQNCYVSDPRAFFSGKRSRATATAVLARLRGRFTAAELWVPIVTTRAGKRTGDPGRPRLNDFLVFWLLKDAGLAEKSEEEALQALLKMNRLLQGFDAGDRAKLGKGVTDNMIRSATRWGCFLGFFREDQLRWAELRELLDAPQGAAQGAEDARNAATCVVCMDAARKVLLRPCRHFCVCSTCAPGLEQCPVCNGPVESREDLYVQFLESRESMNEELVSIIDRIYQVPHEVMDNIKRKLRESFAPGTDKWNEQVAIIVESIAKIGDKAQDNRPDSQRVRKARAEQPADSSQVDLESRCKWYTGTLHLMARKMWDDRSDKDSKQDNMIQEITKLVNRSLEEFEEMEPELEHRLSGTSSLEAFIKKAVGKNAWLAPKVRELVEKKAQAPIETLSESYLSETEAWKDLHQELERLLEIKEEGPDASALVKPGERSLGRVSMDSMVRMHLTHTCPVCMPASGPLNLSGVPVNPDDVQALLVSSAMSDSEKENVARCLQHLETLLRNLDGDWCVRPFGSSANGFAIKDSDLDVTCFRPRAGQDSLAIYELKSKLMPLIERDDKFTLVEAIWSARVPILKMKFLDEGRTLEVDLSCQNQEALLNTELLKAYAKMHPLVRQIVVLVKQWTRALGLVGAKAGHLSSYSWTLMVIYFLQVHPETQLPCLPTLYFQQGATAAESQARWSCNLLPHQLLARFLSFYAFDFQWGAEVVSVRLGRRLGPEEAAFEFAQLPGLEVMRMQVEDPFLLGRNLNCVLGFVQEQQMQQELSQAAWVMHHGLLPQGFGGLIIKAAIDGGFKPPKPAQQHSDSEASTAVPPETRVSDSELEVDQERKVAQEILAPCPESMPLPNMVIFTL</sequence>
<keyword evidence="1" id="KW-0863">Zinc-finger</keyword>
<dbReference type="Pfam" id="PF13920">
    <property type="entry name" value="zf-C3HC4_3"/>
    <property type="match status" value="1"/>
</dbReference>
<evidence type="ECO:0000259" key="3">
    <source>
        <dbReference type="PROSITE" id="PS50089"/>
    </source>
</evidence>
<evidence type="ECO:0000256" key="2">
    <source>
        <dbReference type="SAM" id="MobiDB-lite"/>
    </source>
</evidence>
<name>A0AA36HTE3_9DINO</name>
<dbReference type="Pfam" id="PF22600">
    <property type="entry name" value="MTPAP-like_central"/>
    <property type="match status" value="1"/>
</dbReference>
<dbReference type="InterPro" id="IPR001841">
    <property type="entry name" value="Znf_RING"/>
</dbReference>
<dbReference type="SUPFAM" id="SSF81301">
    <property type="entry name" value="Nucleotidyltransferase"/>
    <property type="match status" value="1"/>
</dbReference>
<reference evidence="4" key="1">
    <citation type="submission" date="2023-08" db="EMBL/GenBank/DDBJ databases">
        <authorList>
            <person name="Chen Y."/>
            <person name="Shah S."/>
            <person name="Dougan E. K."/>
            <person name="Thang M."/>
            <person name="Chan C."/>
        </authorList>
    </citation>
    <scope>NUCLEOTIDE SEQUENCE</scope>
</reference>
<dbReference type="PANTHER" id="PTHR12271">
    <property type="entry name" value="POLY A POLYMERASE CID PAP -RELATED"/>
    <property type="match status" value="1"/>
</dbReference>
<dbReference type="Proteomes" id="UP001178507">
    <property type="component" value="Unassembled WGS sequence"/>
</dbReference>
<evidence type="ECO:0000313" key="4">
    <source>
        <dbReference type="EMBL" id="CAJ1374721.1"/>
    </source>
</evidence>
<dbReference type="Gene3D" id="3.30.40.10">
    <property type="entry name" value="Zinc/RING finger domain, C3HC4 (zinc finger)"/>
    <property type="match status" value="1"/>
</dbReference>
<proteinExistence type="predicted"/>
<organism evidence="4 5">
    <name type="scientific">Effrenium voratum</name>
    <dbReference type="NCBI Taxonomy" id="2562239"/>
    <lineage>
        <taxon>Eukaryota</taxon>
        <taxon>Sar</taxon>
        <taxon>Alveolata</taxon>
        <taxon>Dinophyceae</taxon>
        <taxon>Suessiales</taxon>
        <taxon>Symbiodiniaceae</taxon>
        <taxon>Effrenium</taxon>
    </lineage>
</organism>
<feature type="compositionally biased region" description="Basic and acidic residues" evidence="2">
    <location>
        <begin position="413"/>
        <end position="431"/>
    </location>
</feature>
<dbReference type="PANTHER" id="PTHR12271:SF40">
    <property type="entry name" value="POLY(A) RNA POLYMERASE GLD2"/>
    <property type="match status" value="1"/>
</dbReference>
<dbReference type="PROSITE" id="PS50089">
    <property type="entry name" value="ZF_RING_2"/>
    <property type="match status" value="1"/>
</dbReference>
<feature type="domain" description="RING-type" evidence="3">
    <location>
        <begin position="304"/>
        <end position="339"/>
    </location>
</feature>
<feature type="region of interest" description="Disordered" evidence="2">
    <location>
        <begin position="939"/>
        <end position="967"/>
    </location>
</feature>
<comment type="caution">
    <text evidence="4">The sequence shown here is derived from an EMBL/GenBank/DDBJ whole genome shotgun (WGS) entry which is preliminary data.</text>
</comment>
<evidence type="ECO:0000256" key="1">
    <source>
        <dbReference type="PROSITE-ProRule" id="PRU00175"/>
    </source>
</evidence>
<dbReference type="InterPro" id="IPR054708">
    <property type="entry name" value="MTPAP-like_central"/>
</dbReference>
<evidence type="ECO:0000313" key="5">
    <source>
        <dbReference type="Proteomes" id="UP001178507"/>
    </source>
</evidence>